<proteinExistence type="predicted"/>
<evidence type="ECO:0000313" key="5">
    <source>
        <dbReference type="Proteomes" id="UP000243528"/>
    </source>
</evidence>
<evidence type="ECO:0000313" key="4">
    <source>
        <dbReference type="EMBL" id="PSL03123.1"/>
    </source>
</evidence>
<keyword evidence="2" id="KW-0812">Transmembrane</keyword>
<dbReference type="CDD" id="cd02525">
    <property type="entry name" value="Succinoglycan_BP_ExoA"/>
    <property type="match status" value="1"/>
</dbReference>
<keyword evidence="5" id="KW-1185">Reference proteome</keyword>
<feature type="compositionally biased region" description="Low complexity" evidence="1">
    <location>
        <begin position="24"/>
        <end position="34"/>
    </location>
</feature>
<dbReference type="InterPro" id="IPR029044">
    <property type="entry name" value="Nucleotide-diphossugar_trans"/>
</dbReference>
<evidence type="ECO:0000256" key="2">
    <source>
        <dbReference type="SAM" id="Phobius"/>
    </source>
</evidence>
<keyword evidence="2" id="KW-0472">Membrane</keyword>
<keyword evidence="4" id="KW-0808">Transferase</keyword>
<dbReference type="InterPro" id="IPR001173">
    <property type="entry name" value="Glyco_trans_2-like"/>
</dbReference>
<keyword evidence="2" id="KW-1133">Transmembrane helix</keyword>
<dbReference type="RefSeq" id="WP_211300053.1">
    <property type="nucleotide sequence ID" value="NZ_PYGE01000008.1"/>
</dbReference>
<feature type="region of interest" description="Disordered" evidence="1">
    <location>
        <begin position="1"/>
        <end position="36"/>
    </location>
</feature>
<accession>A0A2P8E0X5</accession>
<dbReference type="PANTHER" id="PTHR43685:SF2">
    <property type="entry name" value="GLYCOSYLTRANSFERASE 2-LIKE DOMAIN-CONTAINING PROTEIN"/>
    <property type="match status" value="1"/>
</dbReference>
<evidence type="ECO:0000256" key="1">
    <source>
        <dbReference type="SAM" id="MobiDB-lite"/>
    </source>
</evidence>
<feature type="compositionally biased region" description="Low complexity" evidence="1">
    <location>
        <begin position="1"/>
        <end position="14"/>
    </location>
</feature>
<dbReference type="InterPro" id="IPR050834">
    <property type="entry name" value="Glycosyltransf_2"/>
</dbReference>
<dbReference type="Pfam" id="PF00535">
    <property type="entry name" value="Glycos_transf_2"/>
    <property type="match status" value="1"/>
</dbReference>
<feature type="transmembrane region" description="Helical" evidence="2">
    <location>
        <begin position="280"/>
        <end position="302"/>
    </location>
</feature>
<dbReference type="SUPFAM" id="SSF53448">
    <property type="entry name" value="Nucleotide-diphospho-sugar transferases"/>
    <property type="match status" value="1"/>
</dbReference>
<reference evidence="4 5" key="1">
    <citation type="submission" date="2018-03" db="EMBL/GenBank/DDBJ databases">
        <title>Genomic Encyclopedia of Archaeal and Bacterial Type Strains, Phase II (KMG-II): from individual species to whole genera.</title>
        <authorList>
            <person name="Goeker M."/>
        </authorList>
    </citation>
    <scope>NUCLEOTIDE SEQUENCE [LARGE SCALE GENOMIC DNA]</scope>
    <source>
        <strain evidence="4 5">DSM 45211</strain>
    </source>
</reference>
<dbReference type="EMBL" id="PYGE01000008">
    <property type="protein sequence ID" value="PSL03123.1"/>
    <property type="molecule type" value="Genomic_DNA"/>
</dbReference>
<organism evidence="4 5">
    <name type="scientific">Haloactinopolyspora alba</name>
    <dbReference type="NCBI Taxonomy" id="648780"/>
    <lineage>
        <taxon>Bacteria</taxon>
        <taxon>Bacillati</taxon>
        <taxon>Actinomycetota</taxon>
        <taxon>Actinomycetes</taxon>
        <taxon>Jiangellales</taxon>
        <taxon>Jiangellaceae</taxon>
        <taxon>Haloactinopolyspora</taxon>
    </lineage>
</organism>
<comment type="caution">
    <text evidence="4">The sequence shown here is derived from an EMBL/GenBank/DDBJ whole genome shotgun (WGS) entry which is preliminary data.</text>
</comment>
<sequence>MNAAENADMNAAENAETDPDRNAATDAARPGPAASDGAWPAVSVIMPVLNEERHLAEAVSGVMAQDYPGEVELVLALGPSTDRTERIAHDIAAADPRVRTVRNPAARTPAGLNAALGAASHPIIVRVDGHGVLSDGYVRTAVETLERTGAANVGGIMHAEGQTDFERAVARAYTSRAGLGGGRFHVGGGAGPADTVYLGSFRRDVLDTLGGFDEHFQRAQDWELNHRIRAAGHTVWFTPELTVSYRPRPDLRSLARQFLTTGQWRREVVRRYPDTAGVRYLAAPVVTVAVAGGTVTGLAAALGAPAWLALGWLAPAGYAAGVLAAGLAVGRGLPVRSRAWLPPVLATMHLTWGVGFLTGPRGAKRRPARIRWQGAAE</sequence>
<dbReference type="Proteomes" id="UP000243528">
    <property type="component" value="Unassembled WGS sequence"/>
</dbReference>
<dbReference type="GO" id="GO:0016740">
    <property type="term" value="F:transferase activity"/>
    <property type="evidence" value="ECO:0007669"/>
    <property type="project" value="UniProtKB-KW"/>
</dbReference>
<protein>
    <submittedName>
        <fullName evidence="4">Glycosyl transferase family 2</fullName>
    </submittedName>
</protein>
<dbReference type="Gene3D" id="3.90.550.10">
    <property type="entry name" value="Spore Coat Polysaccharide Biosynthesis Protein SpsA, Chain A"/>
    <property type="match status" value="1"/>
</dbReference>
<dbReference type="AlphaFoldDB" id="A0A2P8E0X5"/>
<evidence type="ECO:0000259" key="3">
    <source>
        <dbReference type="Pfam" id="PF00535"/>
    </source>
</evidence>
<dbReference type="PANTHER" id="PTHR43685">
    <property type="entry name" value="GLYCOSYLTRANSFERASE"/>
    <property type="match status" value="1"/>
</dbReference>
<feature type="transmembrane region" description="Helical" evidence="2">
    <location>
        <begin position="309"/>
        <end position="328"/>
    </location>
</feature>
<gene>
    <name evidence="4" type="ORF">CLV30_10835</name>
</gene>
<name>A0A2P8E0X5_9ACTN</name>
<feature type="domain" description="Glycosyltransferase 2-like" evidence="3">
    <location>
        <begin position="43"/>
        <end position="209"/>
    </location>
</feature>